<evidence type="ECO:0000259" key="3">
    <source>
        <dbReference type="PROSITE" id="PS51635"/>
    </source>
</evidence>
<evidence type="ECO:0000313" key="4">
    <source>
        <dbReference type="EMBL" id="UOG75176.1"/>
    </source>
</evidence>
<feature type="active site" description="Nucleophile" evidence="2">
    <location>
        <position position="90"/>
    </location>
</feature>
<sequence length="491" mass="54395">MATSTLTPLDFTGQPEVTAALQKLTTYIDSKNGTWRVSDITDEATAPGERPHQYVDLVMEGGGMLGIALVGYVYALEQAGIRFLQLGGTSAGAINAMLMAAAGPRHETSTEWLIQELANQNFYEFVDGDQDARDFTADLLKPTKVERGVWGWLKGFVSKADLISDGLQIVDNLRDDQGLHRGQVFRDWLAKLLDGRGIQTIAQLTALRQQVPAGGLCRLDENGRSQPYESAVLQRVAIVAADITTQTKVIFPEMASLYWKNWAQVHPAELVRASMSVPLFFQPYRLGPLPGFGEPPTQAQQYLDAWNALGYTGPIPETAAFMDGGIMSNFPIDLFHDNTQVPASPTFGVKLGVDRAALRPTGTLPQVLGAMFDAARTQSDFDFIKRNSDYRHLVHCLNVDGFNWLDFNMPREEKLKLFAVGVRGAVEFLTKFDWAGYKKLRKEKVHVVHQAQMLDAQKDTPHPEPHAAELEWPGGIRPSYMRTEAPVVAHQ</sequence>
<keyword evidence="2" id="KW-0378">Hydrolase</keyword>
<protein>
    <submittedName>
        <fullName evidence="4">Patatin-like phospholipase family protein</fullName>
    </submittedName>
</protein>
<dbReference type="InterPro" id="IPR002641">
    <property type="entry name" value="PNPLA_dom"/>
</dbReference>
<feature type="short sequence motif" description="GXSXG" evidence="2">
    <location>
        <begin position="88"/>
        <end position="92"/>
    </location>
</feature>
<dbReference type="PROSITE" id="PS51635">
    <property type="entry name" value="PNPLA"/>
    <property type="match status" value="1"/>
</dbReference>
<dbReference type="EMBL" id="CP094669">
    <property type="protein sequence ID" value="UOG75176.1"/>
    <property type="molecule type" value="Genomic_DNA"/>
</dbReference>
<name>A0ABY4D225_9BACT</name>
<evidence type="ECO:0000313" key="5">
    <source>
        <dbReference type="Proteomes" id="UP000831113"/>
    </source>
</evidence>
<keyword evidence="5" id="KW-1185">Reference proteome</keyword>
<dbReference type="Proteomes" id="UP000831113">
    <property type="component" value="Chromosome"/>
</dbReference>
<evidence type="ECO:0000256" key="1">
    <source>
        <dbReference type="ARBA" id="ARBA00023098"/>
    </source>
</evidence>
<gene>
    <name evidence="4" type="ORF">MTX78_00925</name>
</gene>
<proteinExistence type="predicted"/>
<dbReference type="InterPro" id="IPR016035">
    <property type="entry name" value="Acyl_Trfase/lysoPLipase"/>
</dbReference>
<feature type="domain" description="PNPLA" evidence="3">
    <location>
        <begin position="57"/>
        <end position="336"/>
    </location>
</feature>
<feature type="active site" description="Proton acceptor" evidence="2">
    <location>
        <position position="323"/>
    </location>
</feature>
<dbReference type="InterPro" id="IPR052580">
    <property type="entry name" value="Lipid_Hydrolase"/>
</dbReference>
<dbReference type="SUPFAM" id="SSF52151">
    <property type="entry name" value="FabD/lysophospholipase-like"/>
    <property type="match status" value="1"/>
</dbReference>
<organism evidence="4 5">
    <name type="scientific">Hymenobacter tibetensis</name>
    <dbReference type="NCBI Taxonomy" id="497967"/>
    <lineage>
        <taxon>Bacteria</taxon>
        <taxon>Pseudomonadati</taxon>
        <taxon>Bacteroidota</taxon>
        <taxon>Cytophagia</taxon>
        <taxon>Cytophagales</taxon>
        <taxon>Hymenobacteraceae</taxon>
        <taxon>Hymenobacter</taxon>
    </lineage>
</organism>
<reference evidence="4 5" key="1">
    <citation type="submission" date="2022-03" db="EMBL/GenBank/DDBJ databases">
        <title>Hymenobactersp. isolated from the air.</title>
        <authorList>
            <person name="Won M."/>
            <person name="Kwon S.-W."/>
        </authorList>
    </citation>
    <scope>NUCLEOTIDE SEQUENCE [LARGE SCALE GENOMIC DNA]</scope>
    <source>
        <strain evidence="4 5">KACC 21982</strain>
    </source>
</reference>
<accession>A0ABY4D225</accession>
<dbReference type="PANTHER" id="PTHR46394:SF1">
    <property type="entry name" value="PNPLA DOMAIN-CONTAINING PROTEIN"/>
    <property type="match status" value="1"/>
</dbReference>
<feature type="short sequence motif" description="DGA/G" evidence="2">
    <location>
        <begin position="323"/>
        <end position="325"/>
    </location>
</feature>
<dbReference type="RefSeq" id="WP_243799065.1">
    <property type="nucleotide sequence ID" value="NZ_CP094669.1"/>
</dbReference>
<keyword evidence="1 2" id="KW-0443">Lipid metabolism</keyword>
<feature type="short sequence motif" description="GXGXXG" evidence="2">
    <location>
        <begin position="61"/>
        <end position="66"/>
    </location>
</feature>
<evidence type="ECO:0000256" key="2">
    <source>
        <dbReference type="PROSITE-ProRule" id="PRU01161"/>
    </source>
</evidence>
<dbReference type="PANTHER" id="PTHR46394">
    <property type="entry name" value="ANNEXIN"/>
    <property type="match status" value="1"/>
</dbReference>
<keyword evidence="2" id="KW-0442">Lipid degradation</keyword>
<dbReference type="Gene3D" id="3.40.1090.10">
    <property type="entry name" value="Cytosolic phospholipase A2 catalytic domain"/>
    <property type="match status" value="1"/>
</dbReference>
<dbReference type="Pfam" id="PF01734">
    <property type="entry name" value="Patatin"/>
    <property type="match status" value="1"/>
</dbReference>